<accession>A0ABQ8SGL1</accession>
<sequence length="207" mass="23797">MLADCKETYVHSKEMYTCKEKGTTSEYRGPKETVKRLIAPIKNTYRNVTTNRCYTSFDLAKDLYSDYNLTLVGTMQNNRKHILEEMKSVKERELYSSIFAFTDPSSGKPPQSGLDLIKSQIQQRAEVITGLQNNILAKLSLEGNLGKEVRLQTIRLEKEDHICYDEAHTKREQKNKLPKTTIVCGVLFVCGRHSKKNKMCYSCVRND</sequence>
<dbReference type="Proteomes" id="UP001148838">
    <property type="component" value="Unassembled WGS sequence"/>
</dbReference>
<protein>
    <recommendedName>
        <fullName evidence="1">PiggyBac transposable element-derived protein domain-containing protein</fullName>
    </recommendedName>
</protein>
<keyword evidence="3" id="KW-1185">Reference proteome</keyword>
<gene>
    <name evidence="2" type="ORF">ANN_21485</name>
</gene>
<evidence type="ECO:0000259" key="1">
    <source>
        <dbReference type="Pfam" id="PF13843"/>
    </source>
</evidence>
<comment type="caution">
    <text evidence="2">The sequence shown here is derived from an EMBL/GenBank/DDBJ whole genome shotgun (WGS) entry which is preliminary data.</text>
</comment>
<evidence type="ECO:0000313" key="3">
    <source>
        <dbReference type="Proteomes" id="UP001148838"/>
    </source>
</evidence>
<proteinExistence type="predicted"/>
<reference evidence="2 3" key="1">
    <citation type="journal article" date="2022" name="Allergy">
        <title>Genome assembly and annotation of Periplaneta americana reveal a comprehensive cockroach allergen profile.</title>
        <authorList>
            <person name="Wang L."/>
            <person name="Xiong Q."/>
            <person name="Saelim N."/>
            <person name="Wang L."/>
            <person name="Nong W."/>
            <person name="Wan A.T."/>
            <person name="Shi M."/>
            <person name="Liu X."/>
            <person name="Cao Q."/>
            <person name="Hui J.H.L."/>
            <person name="Sookrung N."/>
            <person name="Leung T.F."/>
            <person name="Tungtrongchitr A."/>
            <person name="Tsui S.K.W."/>
        </authorList>
    </citation>
    <scope>NUCLEOTIDE SEQUENCE [LARGE SCALE GENOMIC DNA]</scope>
    <source>
        <strain evidence="2">PWHHKU_190912</strain>
    </source>
</reference>
<organism evidence="2 3">
    <name type="scientific">Periplaneta americana</name>
    <name type="common">American cockroach</name>
    <name type="synonym">Blatta americana</name>
    <dbReference type="NCBI Taxonomy" id="6978"/>
    <lineage>
        <taxon>Eukaryota</taxon>
        <taxon>Metazoa</taxon>
        <taxon>Ecdysozoa</taxon>
        <taxon>Arthropoda</taxon>
        <taxon>Hexapoda</taxon>
        <taxon>Insecta</taxon>
        <taxon>Pterygota</taxon>
        <taxon>Neoptera</taxon>
        <taxon>Polyneoptera</taxon>
        <taxon>Dictyoptera</taxon>
        <taxon>Blattodea</taxon>
        <taxon>Blattoidea</taxon>
        <taxon>Blattidae</taxon>
        <taxon>Blattinae</taxon>
        <taxon>Periplaneta</taxon>
    </lineage>
</organism>
<dbReference type="InterPro" id="IPR029526">
    <property type="entry name" value="PGBD"/>
</dbReference>
<name>A0ABQ8SGL1_PERAM</name>
<evidence type="ECO:0000313" key="2">
    <source>
        <dbReference type="EMBL" id="KAJ4432846.1"/>
    </source>
</evidence>
<dbReference type="EMBL" id="JAJSOF020000029">
    <property type="protein sequence ID" value="KAJ4432846.1"/>
    <property type="molecule type" value="Genomic_DNA"/>
</dbReference>
<feature type="domain" description="PiggyBac transposable element-derived protein" evidence="1">
    <location>
        <begin position="1"/>
        <end position="92"/>
    </location>
</feature>
<dbReference type="Pfam" id="PF13843">
    <property type="entry name" value="DDE_Tnp_1_7"/>
    <property type="match status" value="1"/>
</dbReference>